<dbReference type="Pfam" id="PF03479">
    <property type="entry name" value="PCC"/>
    <property type="match status" value="1"/>
</dbReference>
<organism evidence="2 3">
    <name type="scientific">Vibrio xiamenensis</name>
    <dbReference type="NCBI Taxonomy" id="861298"/>
    <lineage>
        <taxon>Bacteria</taxon>
        <taxon>Pseudomonadati</taxon>
        <taxon>Pseudomonadota</taxon>
        <taxon>Gammaproteobacteria</taxon>
        <taxon>Vibrionales</taxon>
        <taxon>Vibrionaceae</taxon>
        <taxon>Vibrio</taxon>
    </lineage>
</organism>
<dbReference type="PROSITE" id="PS51742">
    <property type="entry name" value="PPC"/>
    <property type="match status" value="1"/>
</dbReference>
<gene>
    <name evidence="2" type="ORF">SAMN04488136_111121</name>
</gene>
<accession>A0A1G8AT02</accession>
<protein>
    <recommendedName>
        <fullName evidence="1">PPC domain-containing protein</fullName>
    </recommendedName>
</protein>
<dbReference type="Proteomes" id="UP000198854">
    <property type="component" value="Unassembled WGS sequence"/>
</dbReference>
<reference evidence="2 3" key="1">
    <citation type="submission" date="2016-10" db="EMBL/GenBank/DDBJ databases">
        <authorList>
            <person name="de Groot N.N."/>
        </authorList>
    </citation>
    <scope>NUCLEOTIDE SEQUENCE [LARGE SCALE GENOMIC DNA]</scope>
    <source>
        <strain evidence="2 3">CGMCC 1.10228</strain>
    </source>
</reference>
<sequence>MNHIEPIAVRLTRGSDLKQAIQHLVTTHHIEAGAVVSCVGSLSVLNMRLAGAQHSQIWHQAFEIVSLIGTLTPDHQHLHIAVAKQNGDVIGGHLLEGSIIDTTAELIINSYKNLNFSREFDTQTGYTELRISNQ</sequence>
<proteinExistence type="predicted"/>
<name>A0A1G8AT02_9VIBR</name>
<evidence type="ECO:0000259" key="1">
    <source>
        <dbReference type="PROSITE" id="PS51742"/>
    </source>
</evidence>
<feature type="domain" description="PPC" evidence="1">
    <location>
        <begin position="1"/>
        <end position="132"/>
    </location>
</feature>
<dbReference type="PANTHER" id="PTHR34988">
    <property type="entry name" value="PROTEIN, PUTATIVE-RELATED"/>
    <property type="match status" value="1"/>
</dbReference>
<evidence type="ECO:0000313" key="3">
    <source>
        <dbReference type="Proteomes" id="UP000198854"/>
    </source>
</evidence>
<dbReference type="EMBL" id="FNDD01000011">
    <property type="protein sequence ID" value="SDH24118.1"/>
    <property type="molecule type" value="Genomic_DNA"/>
</dbReference>
<dbReference type="SUPFAM" id="SSF117856">
    <property type="entry name" value="AF0104/ALDC/Ptd012-like"/>
    <property type="match status" value="1"/>
</dbReference>
<dbReference type="InterPro" id="IPR005175">
    <property type="entry name" value="PPC_dom"/>
</dbReference>
<evidence type="ECO:0000313" key="2">
    <source>
        <dbReference type="EMBL" id="SDH24118.1"/>
    </source>
</evidence>
<dbReference type="CDD" id="cd11378">
    <property type="entry name" value="DUF296"/>
    <property type="match status" value="1"/>
</dbReference>
<keyword evidence="3" id="KW-1185">Reference proteome</keyword>
<dbReference type="RefSeq" id="WP_093273566.1">
    <property type="nucleotide sequence ID" value="NZ_FNDD01000011.1"/>
</dbReference>
<dbReference type="AlphaFoldDB" id="A0A1G8AT02"/>
<dbReference type="STRING" id="861298.SAMN04488136_111121"/>
<dbReference type="PANTHER" id="PTHR34988:SF1">
    <property type="entry name" value="DNA-BINDING PROTEIN"/>
    <property type="match status" value="1"/>
</dbReference>
<dbReference type="OrthoDB" id="552202at2"/>
<dbReference type="Gene3D" id="3.30.1330.80">
    <property type="entry name" value="Hypothetical protein, similar to alpha- acetolactate decarboxylase, domain 2"/>
    <property type="match status" value="1"/>
</dbReference>